<name>A0A2N3L6F0_9PROT</name>
<keyword evidence="3" id="KW-1185">Reference proteome</keyword>
<evidence type="ECO:0008006" key="4">
    <source>
        <dbReference type="Google" id="ProtNLM"/>
    </source>
</evidence>
<comment type="caution">
    <text evidence="2">The sequence shown here is derived from an EMBL/GenBank/DDBJ whole genome shotgun (WGS) entry which is preliminary data.</text>
</comment>
<proteinExistence type="predicted"/>
<gene>
    <name evidence="2" type="ORF">COO92_11750</name>
</gene>
<organism evidence="2 3">
    <name type="scientific">Thalassospira lohafexi</name>
    <dbReference type="NCBI Taxonomy" id="744227"/>
    <lineage>
        <taxon>Bacteria</taxon>
        <taxon>Pseudomonadati</taxon>
        <taxon>Pseudomonadota</taxon>
        <taxon>Alphaproteobacteria</taxon>
        <taxon>Rhodospirillales</taxon>
        <taxon>Thalassospiraceae</taxon>
        <taxon>Thalassospira</taxon>
    </lineage>
</organism>
<evidence type="ECO:0000313" key="3">
    <source>
        <dbReference type="Proteomes" id="UP000233332"/>
    </source>
</evidence>
<dbReference type="EMBL" id="NXGX01000004">
    <property type="protein sequence ID" value="PKR58404.1"/>
    <property type="molecule type" value="Genomic_DNA"/>
</dbReference>
<dbReference type="AlphaFoldDB" id="A0A2N3L6F0"/>
<dbReference type="InterPro" id="IPR008768">
    <property type="entry name" value="Gp9-like"/>
</dbReference>
<protein>
    <recommendedName>
        <fullName evidence="4">Capsid assembly protein</fullName>
    </recommendedName>
</protein>
<sequence length="224" mass="24056">MTTIPAQETDSEPTPEIATETHPETGPLVDFGLDQTPAPDVIPTVPEGGESNLAIIPDNPDDYAISVDEGLGGVDAALNERLHKAGFNNAQAQLVYDLAGEIIPSMVEQVQQAGQRASDRAALVAEFGGAQAWKSLAPRIEKWGRENLPDAAFDAMCQTASGVKALHRLMTAGKEAGLGRADTSEPTAGMRSDIQRKMNDPRYWRDRDPVIVAEVQAAFSRLHD</sequence>
<dbReference type="Pfam" id="PF05396">
    <property type="entry name" value="Phage_T7_Capsid"/>
    <property type="match status" value="1"/>
</dbReference>
<evidence type="ECO:0000313" key="2">
    <source>
        <dbReference type="EMBL" id="PKR58404.1"/>
    </source>
</evidence>
<dbReference type="Proteomes" id="UP000233332">
    <property type="component" value="Unassembled WGS sequence"/>
</dbReference>
<evidence type="ECO:0000256" key="1">
    <source>
        <dbReference type="SAM" id="MobiDB-lite"/>
    </source>
</evidence>
<feature type="region of interest" description="Disordered" evidence="1">
    <location>
        <begin position="1"/>
        <end position="30"/>
    </location>
</feature>
<dbReference type="RefSeq" id="WP_101302295.1">
    <property type="nucleotide sequence ID" value="NZ_NXGX01000004.1"/>
</dbReference>
<reference evidence="2 3" key="1">
    <citation type="submission" date="2017-09" db="EMBL/GenBank/DDBJ databases">
        <title>Biodiversity and function of Thalassospira species in the particle-attached aromatic-hydrocarbon-degrading consortia from the surface seawater of the China South Sea.</title>
        <authorList>
            <person name="Dong C."/>
            <person name="Lai Q."/>
            <person name="Shao Z."/>
        </authorList>
    </citation>
    <scope>NUCLEOTIDE SEQUENCE [LARGE SCALE GENOMIC DNA]</scope>
    <source>
        <strain evidence="2 3">139Z-12</strain>
    </source>
</reference>
<accession>A0A2N3L6F0</accession>